<evidence type="ECO:0000313" key="2">
    <source>
        <dbReference type="EMBL" id="OIR14223.1"/>
    </source>
</evidence>
<dbReference type="PANTHER" id="PTHR30373:SF8">
    <property type="entry name" value="BLL7265 PROTEIN"/>
    <property type="match status" value="1"/>
</dbReference>
<reference evidence="2" key="1">
    <citation type="submission" date="2016-10" db="EMBL/GenBank/DDBJ databases">
        <title>Sequence of Gallionella enrichment culture.</title>
        <authorList>
            <person name="Poehlein A."/>
            <person name="Muehling M."/>
            <person name="Daniel R."/>
        </authorList>
    </citation>
    <scope>NUCLEOTIDE SEQUENCE</scope>
</reference>
<name>A0A1J5T0E4_9ZZZZ</name>
<sequence length="153" mass="17332">MLNFFRKKAIDLFSDEEKQMITSAIQSAELKTSGEVRVYIESKCSFVDPLDRAIELFQKLNMQNTAQRNAVLVYVAMKDRQLAVFGDEGIHQKVGDVFWNNAVKEMLQHFNKNNYAQGIAGIVAQIGEALQQHFPYDAATDANELPDDIVFGR</sequence>
<feature type="domain" description="TPM" evidence="1">
    <location>
        <begin position="11"/>
        <end position="128"/>
    </location>
</feature>
<dbReference type="AlphaFoldDB" id="A0A1J5T0E4"/>
<proteinExistence type="predicted"/>
<dbReference type="PANTHER" id="PTHR30373">
    <property type="entry name" value="UPF0603 PROTEIN YGCG"/>
    <property type="match status" value="1"/>
</dbReference>
<accession>A0A1J5T0E4</accession>
<comment type="caution">
    <text evidence="2">The sequence shown here is derived from an EMBL/GenBank/DDBJ whole genome shotgun (WGS) entry which is preliminary data.</text>
</comment>
<gene>
    <name evidence="2" type="ORF">GALL_46850</name>
</gene>
<dbReference type="EMBL" id="MLJW01000012">
    <property type="protein sequence ID" value="OIR14223.1"/>
    <property type="molecule type" value="Genomic_DNA"/>
</dbReference>
<organism evidence="2">
    <name type="scientific">mine drainage metagenome</name>
    <dbReference type="NCBI Taxonomy" id="410659"/>
    <lineage>
        <taxon>unclassified sequences</taxon>
        <taxon>metagenomes</taxon>
        <taxon>ecological metagenomes</taxon>
    </lineage>
</organism>
<dbReference type="Pfam" id="PF04536">
    <property type="entry name" value="TPM_phosphatase"/>
    <property type="match status" value="1"/>
</dbReference>
<dbReference type="InterPro" id="IPR007621">
    <property type="entry name" value="TPM_dom"/>
</dbReference>
<evidence type="ECO:0000259" key="1">
    <source>
        <dbReference type="Pfam" id="PF04536"/>
    </source>
</evidence>
<protein>
    <recommendedName>
        <fullName evidence="1">TPM domain-containing protein</fullName>
    </recommendedName>
</protein>
<dbReference type="Gene3D" id="3.10.310.50">
    <property type="match status" value="1"/>
</dbReference>